<dbReference type="GO" id="GO:0043005">
    <property type="term" value="C:neuron projection"/>
    <property type="evidence" value="ECO:0000318"/>
    <property type="project" value="GO_Central"/>
</dbReference>
<dbReference type="GO" id="GO:0007268">
    <property type="term" value="P:chemical synaptic transmission"/>
    <property type="evidence" value="ECO:0000318"/>
    <property type="project" value="GO_Central"/>
</dbReference>
<dbReference type="RefSeq" id="NP_001103424.1">
    <property type="nucleotide sequence ID" value="NM_001109954.1"/>
</dbReference>
<dbReference type="PRINTS" id="PR00252">
    <property type="entry name" value="NRIONCHANNEL"/>
</dbReference>
<dbReference type="OrthoDB" id="410315at2759"/>
<evidence type="ECO:0000256" key="4">
    <source>
        <dbReference type="ARBA" id="ARBA00023136"/>
    </source>
</evidence>
<gene>
    <name evidence="9" type="primary">nAChRA9</name>
    <name evidence="10" type="synonym">AUGUSTUS-3.0.2_09170</name>
    <name evidence="10" type="ORF">TcasGA2_TC009170</name>
</gene>
<protein>
    <submittedName>
        <fullName evidence="9">Nicotinic acetylcholine receptor a9 subunit</fullName>
    </submittedName>
    <submittedName>
        <fullName evidence="8">Nicotinic acetylcholine receptor subunit alpha9</fullName>
    </submittedName>
</protein>
<keyword evidence="2 5" id="KW-0812">Transmembrane</keyword>
<dbReference type="GO" id="GO:0098794">
    <property type="term" value="C:postsynapse"/>
    <property type="evidence" value="ECO:0007669"/>
    <property type="project" value="GOC"/>
</dbReference>
<feature type="chain" id="PRO_5010103962" evidence="6">
    <location>
        <begin position="19"/>
        <end position="411"/>
    </location>
</feature>
<dbReference type="STRING" id="7070.A8DIU7"/>
<dbReference type="GO" id="GO:0005886">
    <property type="term" value="C:plasma membrane"/>
    <property type="evidence" value="ECO:0000318"/>
    <property type="project" value="GO_Central"/>
</dbReference>
<feature type="transmembrane region" description="Helical" evidence="5">
    <location>
        <begin position="270"/>
        <end position="292"/>
    </location>
</feature>
<keyword evidence="4 5" id="KW-0472">Membrane</keyword>
<dbReference type="InterPro" id="IPR036734">
    <property type="entry name" value="Neur_chan_lig-bd_sf"/>
</dbReference>
<dbReference type="Gene3D" id="2.70.170.10">
    <property type="entry name" value="Neurotransmitter-gated ion-channel ligand-binding domain"/>
    <property type="match status" value="1"/>
</dbReference>
<dbReference type="CTD" id="24596487"/>
<dbReference type="EMBL" id="EU937804">
    <property type="protein sequence ID" value="ACP31309.1"/>
    <property type="molecule type" value="mRNA"/>
</dbReference>
<dbReference type="SUPFAM" id="SSF63712">
    <property type="entry name" value="Nicotinic receptor ligand binding domain-like"/>
    <property type="match status" value="1"/>
</dbReference>
<dbReference type="OMA" id="CCPNDTY"/>
<name>A8DIU7_TRICA</name>
<reference evidence="10 11" key="4">
    <citation type="journal article" date="2010" name="Nucleic Acids Res.">
        <title>BeetleBase in 2010: revisions to provide comprehensive genomic information for Tribolium castaneum.</title>
        <authorList>
            <person name="Kim H.S."/>
            <person name="Murphy T."/>
            <person name="Xia J."/>
            <person name="Caragea D."/>
            <person name="Park Y."/>
            <person name="Beeman R.W."/>
            <person name="Lorenzen M.D."/>
            <person name="Butcher S."/>
            <person name="Manak J.R."/>
            <person name="Brown S.J."/>
        </authorList>
    </citation>
    <scope>GENOME REANNOTATION</scope>
    <source>
        <strain evidence="10 11">Georgia GA2</strain>
    </source>
</reference>
<dbReference type="GO" id="GO:0045202">
    <property type="term" value="C:synapse"/>
    <property type="evidence" value="ECO:0000318"/>
    <property type="project" value="GO_Central"/>
</dbReference>
<proteinExistence type="evidence at transcript level"/>
<dbReference type="GO" id="GO:0098662">
    <property type="term" value="P:inorganic cation transmembrane transport"/>
    <property type="evidence" value="ECO:0000318"/>
    <property type="project" value="GO_Central"/>
</dbReference>
<dbReference type="InterPro" id="IPR006201">
    <property type="entry name" value="Neur_channel"/>
</dbReference>
<evidence type="ECO:0000256" key="5">
    <source>
        <dbReference type="SAM" id="Phobius"/>
    </source>
</evidence>
<feature type="transmembrane region" description="Helical" evidence="5">
    <location>
        <begin position="298"/>
        <end position="322"/>
    </location>
</feature>
<dbReference type="GO" id="GO:0022848">
    <property type="term" value="F:acetylcholine-gated monoatomic cation-selective channel activity"/>
    <property type="evidence" value="ECO:0000318"/>
    <property type="project" value="GO_Central"/>
</dbReference>
<dbReference type="GO" id="GO:0004888">
    <property type="term" value="F:transmembrane signaling receptor activity"/>
    <property type="evidence" value="ECO:0007669"/>
    <property type="project" value="InterPro"/>
</dbReference>
<evidence type="ECO:0000256" key="6">
    <source>
        <dbReference type="SAM" id="SignalP"/>
    </source>
</evidence>
<keyword evidence="3 5" id="KW-1133">Transmembrane helix</keyword>
<evidence type="ECO:0000259" key="7">
    <source>
        <dbReference type="Pfam" id="PF02931"/>
    </source>
</evidence>
<dbReference type="InterPro" id="IPR036719">
    <property type="entry name" value="Neuro-gated_channel_TM_sf"/>
</dbReference>
<dbReference type="SUPFAM" id="SSF90112">
    <property type="entry name" value="Neurotransmitter-gated ion-channel transmembrane pore"/>
    <property type="match status" value="1"/>
</dbReference>
<keyword evidence="8" id="KW-0675">Receptor</keyword>
<feature type="transmembrane region" description="Helical" evidence="5">
    <location>
        <begin position="242"/>
        <end position="263"/>
    </location>
</feature>
<dbReference type="KEGG" id="tca:662452"/>
<dbReference type="FunFam" id="1.20.58.390:FF:000092">
    <property type="entry name" value="Nicotinic acetylcholine receptor subunit alpha10"/>
    <property type="match status" value="1"/>
</dbReference>
<accession>A8DIU7</accession>
<dbReference type="EMBL" id="EF526091">
    <property type="protein sequence ID" value="ABS86913.1"/>
    <property type="molecule type" value="mRNA"/>
</dbReference>
<sequence>MGILNYFLPFLLLSAASCDDCISDKSQLAHVRLRKALLCDYDRNLRPVLNYKDPVRVFIRMILKYYNYDIHDNSFTIDSWFAMSWVDQHLKWTPDDFDSLSTLHLADSDIWVPDLSVYNRREQSGNPAAFDQATCLISNLGQVSCVPPVHHTSICVADLTKYPFDTHNCTIRFGSWVHSGEELDIQVAKNAINTEDLVPNGEWELVESRIVKHPGIFKCCPNNTYPSINFSFRIRRLAGAHAASVILPAIALIILTFASLWLSPDNNQRLILCYINVVNEFLYVQYISWMIPMTGDKIPLILLFARDSLLLSAFAVVFSLMVKSMAEREKIAPAWVSKIVCIFVAFKPGQFIFLDETSFKAMGNEEDGAAILAQNGGPKNNEWRIFGQILDRIFFLVYVIVYLGMIIGFTP</sequence>
<dbReference type="Proteomes" id="UP000007266">
    <property type="component" value="Linkage group 7"/>
</dbReference>
<dbReference type="GO" id="GO:0005892">
    <property type="term" value="C:acetylcholine-gated channel complex"/>
    <property type="evidence" value="ECO:0000318"/>
    <property type="project" value="GO_Central"/>
</dbReference>
<evidence type="ECO:0000313" key="10">
    <source>
        <dbReference type="EMBL" id="EFA07464.1"/>
    </source>
</evidence>
<evidence type="ECO:0000256" key="3">
    <source>
        <dbReference type="ARBA" id="ARBA00022989"/>
    </source>
</evidence>
<evidence type="ECO:0000313" key="8">
    <source>
        <dbReference type="EMBL" id="ABS86913.1"/>
    </source>
</evidence>
<evidence type="ECO:0000256" key="2">
    <source>
        <dbReference type="ARBA" id="ARBA00022692"/>
    </source>
</evidence>
<dbReference type="EMBL" id="EU937803">
    <property type="protein sequence ID" value="ACP31308.1"/>
    <property type="molecule type" value="mRNA"/>
</dbReference>
<evidence type="ECO:0000256" key="1">
    <source>
        <dbReference type="ARBA" id="ARBA00004141"/>
    </source>
</evidence>
<dbReference type="InterPro" id="IPR006202">
    <property type="entry name" value="Neur_chan_lig-bd"/>
</dbReference>
<feature type="signal peptide" evidence="6">
    <location>
        <begin position="1"/>
        <end position="18"/>
    </location>
</feature>
<dbReference type="InterPro" id="IPR038050">
    <property type="entry name" value="Neuro_actylchol_rec"/>
</dbReference>
<dbReference type="Pfam" id="PF02931">
    <property type="entry name" value="Neur_chan_LBD"/>
    <property type="match status" value="1"/>
</dbReference>
<dbReference type="FunFam" id="2.70.170.10:FF:000105">
    <property type="entry name" value="Nicotinic acetylcholine receptor a9 subunit splice variant"/>
    <property type="match status" value="1"/>
</dbReference>
<dbReference type="InParanoid" id="A8DIU7"/>
<evidence type="ECO:0000313" key="11">
    <source>
        <dbReference type="Proteomes" id="UP000007266"/>
    </source>
</evidence>
<reference evidence="8" key="1">
    <citation type="journal article" date="2007" name="BMC Genomics">
        <title>The cys-loop ligand-gated ion channel gene superfamily of the red flour beetle, Tribolium castaneum.</title>
        <authorList>
            <person name="Jones A.K."/>
            <person name="Sattelle D.B."/>
        </authorList>
    </citation>
    <scope>NUCLEOTIDE SEQUENCE</scope>
</reference>
<dbReference type="GeneID" id="662452"/>
<dbReference type="GO" id="GO:0042391">
    <property type="term" value="P:regulation of membrane potential"/>
    <property type="evidence" value="ECO:0000318"/>
    <property type="project" value="GO_Central"/>
</dbReference>
<organism evidence="8">
    <name type="scientific">Tribolium castaneum</name>
    <name type="common">Red flour beetle</name>
    <dbReference type="NCBI Taxonomy" id="7070"/>
    <lineage>
        <taxon>Eukaryota</taxon>
        <taxon>Metazoa</taxon>
        <taxon>Ecdysozoa</taxon>
        <taxon>Arthropoda</taxon>
        <taxon>Hexapoda</taxon>
        <taxon>Insecta</taxon>
        <taxon>Pterygota</taxon>
        <taxon>Neoptera</taxon>
        <taxon>Endopterygota</taxon>
        <taxon>Coleoptera</taxon>
        <taxon>Polyphaga</taxon>
        <taxon>Cucujiformia</taxon>
        <taxon>Tenebrionidae</taxon>
        <taxon>Tenebrionidae incertae sedis</taxon>
        <taxon>Tribolium</taxon>
    </lineage>
</organism>
<reference evidence="10 11" key="2">
    <citation type="journal article" date="2008" name="Nature">
        <title>The genome of the model beetle and pest Tribolium castaneum.</title>
        <authorList>
            <consortium name="Tribolium Genome Sequencing Consortium"/>
            <person name="Richards S."/>
            <person name="Gibbs R.A."/>
            <person name="Weinstock G.M."/>
            <person name="Brown S.J."/>
            <person name="Denell R."/>
            <person name="Beeman R.W."/>
            <person name="Gibbs R."/>
            <person name="Beeman R.W."/>
            <person name="Brown S.J."/>
            <person name="Bucher G."/>
            <person name="Friedrich M."/>
            <person name="Grimmelikhuijzen C.J."/>
            <person name="Klingler M."/>
            <person name="Lorenzen M."/>
            <person name="Richards S."/>
            <person name="Roth S."/>
            <person name="Schroder R."/>
            <person name="Tautz D."/>
            <person name="Zdobnov E.M."/>
            <person name="Muzny D."/>
            <person name="Gibbs R.A."/>
            <person name="Weinstock G.M."/>
            <person name="Attaway T."/>
            <person name="Bell S."/>
            <person name="Buhay C.J."/>
            <person name="Chandrabose M.N."/>
            <person name="Chavez D."/>
            <person name="Clerk-Blankenburg K.P."/>
            <person name="Cree A."/>
            <person name="Dao M."/>
            <person name="Davis C."/>
            <person name="Chacko J."/>
            <person name="Dinh H."/>
            <person name="Dugan-Rocha S."/>
            <person name="Fowler G."/>
            <person name="Garner T.T."/>
            <person name="Garnes J."/>
            <person name="Gnirke A."/>
            <person name="Hawes A."/>
            <person name="Hernandez J."/>
            <person name="Hines S."/>
            <person name="Holder M."/>
            <person name="Hume J."/>
            <person name="Jhangiani S.N."/>
            <person name="Joshi V."/>
            <person name="Khan Z.M."/>
            <person name="Jackson L."/>
            <person name="Kovar C."/>
            <person name="Kowis A."/>
            <person name="Lee S."/>
            <person name="Lewis L.R."/>
            <person name="Margolis J."/>
            <person name="Morgan M."/>
            <person name="Nazareth L.V."/>
            <person name="Nguyen N."/>
            <person name="Okwuonu G."/>
            <person name="Parker D."/>
            <person name="Richards S."/>
            <person name="Ruiz S.J."/>
            <person name="Santibanez J."/>
            <person name="Savard J."/>
            <person name="Scherer S.E."/>
            <person name="Schneider B."/>
            <person name="Sodergren E."/>
            <person name="Tautz D."/>
            <person name="Vattahil S."/>
            <person name="Villasana D."/>
            <person name="White C.S."/>
            <person name="Wright R."/>
            <person name="Park Y."/>
            <person name="Beeman R.W."/>
            <person name="Lord J."/>
            <person name="Oppert B."/>
            <person name="Lorenzen M."/>
            <person name="Brown S."/>
            <person name="Wang L."/>
            <person name="Savard J."/>
            <person name="Tautz D."/>
            <person name="Richards S."/>
            <person name="Weinstock G."/>
            <person name="Gibbs R.A."/>
            <person name="Liu Y."/>
            <person name="Worley K."/>
            <person name="Weinstock G."/>
            <person name="Elsik C.G."/>
            <person name="Reese J.T."/>
            <person name="Elhaik E."/>
            <person name="Landan G."/>
            <person name="Graur D."/>
            <person name="Arensburger P."/>
            <person name="Atkinson P."/>
            <person name="Beeman R.W."/>
            <person name="Beidler J."/>
            <person name="Brown S.J."/>
            <person name="Demuth J.P."/>
            <person name="Drury D.W."/>
            <person name="Du Y.Z."/>
            <person name="Fujiwara H."/>
            <person name="Lorenzen M."/>
            <person name="Maselli V."/>
            <person name="Osanai M."/>
            <person name="Park Y."/>
            <person name="Robertson H.M."/>
            <person name="Tu Z."/>
            <person name="Wang J.J."/>
            <person name="Wang S."/>
            <person name="Richards S."/>
            <person name="Song H."/>
            <person name="Zhang L."/>
            <person name="Sodergren E."/>
            <person name="Werner D."/>
            <person name="Stanke M."/>
            <person name="Morgenstern B."/>
            <person name="Solovyev V."/>
            <person name="Kosarev P."/>
            <person name="Brown G."/>
            <person name="Chen H.C."/>
            <person name="Ermolaeva O."/>
            <person name="Hlavina W."/>
            <person name="Kapustin Y."/>
            <person name="Kiryutin B."/>
            <person name="Kitts P."/>
            <person name="Maglott D."/>
            <person name="Pruitt K."/>
            <person name="Sapojnikov V."/>
            <person name="Souvorov A."/>
            <person name="Mackey A.J."/>
            <person name="Waterhouse R.M."/>
            <person name="Wyder S."/>
            <person name="Zdobnov E.M."/>
            <person name="Zdobnov E.M."/>
            <person name="Wyder S."/>
            <person name="Kriventseva E.V."/>
            <person name="Kadowaki T."/>
            <person name="Bork P."/>
            <person name="Aranda M."/>
            <person name="Bao R."/>
            <person name="Beermann A."/>
            <person name="Berns N."/>
            <person name="Bolognesi R."/>
            <person name="Bonneton F."/>
            <person name="Bopp D."/>
            <person name="Brown S.J."/>
            <person name="Bucher G."/>
            <person name="Butts T."/>
            <person name="Chaumot A."/>
            <person name="Denell R.E."/>
            <person name="Ferrier D.E."/>
            <person name="Friedrich M."/>
            <person name="Gordon C.M."/>
            <person name="Jindra M."/>
            <person name="Klingler M."/>
            <person name="Lan Q."/>
            <person name="Lattorff H.M."/>
            <person name="Laudet V."/>
            <person name="von Levetsow C."/>
            <person name="Liu Z."/>
            <person name="Lutz R."/>
            <person name="Lynch J.A."/>
            <person name="da Fonseca R.N."/>
            <person name="Posnien N."/>
            <person name="Reuter R."/>
            <person name="Roth S."/>
            <person name="Savard J."/>
            <person name="Schinko J.B."/>
            <person name="Schmitt C."/>
            <person name="Schoppmeier M."/>
            <person name="Schroder R."/>
            <person name="Shippy T.D."/>
            <person name="Simonnet F."/>
            <person name="Marques-Souza H."/>
            <person name="Tautz D."/>
            <person name="Tomoyasu Y."/>
            <person name="Trauner J."/>
            <person name="Van der Zee M."/>
            <person name="Vervoort M."/>
            <person name="Wittkopp N."/>
            <person name="Wimmer E.A."/>
            <person name="Yang X."/>
            <person name="Jones A.K."/>
            <person name="Sattelle D.B."/>
            <person name="Ebert P.R."/>
            <person name="Nelson D."/>
            <person name="Scott J.G."/>
            <person name="Beeman R.W."/>
            <person name="Muthukrishnan S."/>
            <person name="Kramer K.J."/>
            <person name="Arakane Y."/>
            <person name="Beeman R.W."/>
            <person name="Zhu Q."/>
            <person name="Hogenkamp D."/>
            <person name="Dixit R."/>
            <person name="Oppert B."/>
            <person name="Jiang H."/>
            <person name="Zou Z."/>
            <person name="Marshall J."/>
            <person name="Elpidina E."/>
            <person name="Vinokurov K."/>
            <person name="Oppert C."/>
            <person name="Zou Z."/>
            <person name="Evans J."/>
            <person name="Lu Z."/>
            <person name="Zhao P."/>
            <person name="Sumathipala N."/>
            <person name="Altincicek B."/>
            <person name="Vilcinskas A."/>
            <person name="Williams M."/>
            <person name="Hultmark D."/>
            <person name="Hetru C."/>
            <person name="Jiang H."/>
            <person name="Grimmelikhuijzen C.J."/>
            <person name="Hauser F."/>
            <person name="Cazzamali G."/>
            <person name="Williamson M."/>
            <person name="Park Y."/>
            <person name="Li B."/>
            <person name="Tanaka Y."/>
            <person name="Predel R."/>
            <person name="Neupert S."/>
            <person name="Schachtner J."/>
            <person name="Verleyen P."/>
            <person name="Raible F."/>
            <person name="Bork P."/>
            <person name="Friedrich M."/>
            <person name="Walden K.K."/>
            <person name="Robertson H.M."/>
            <person name="Angeli S."/>
            <person name="Foret S."/>
            <person name="Bucher G."/>
            <person name="Schuetz S."/>
            <person name="Maleszka R."/>
            <person name="Wimmer E.A."/>
            <person name="Beeman R.W."/>
            <person name="Lorenzen M."/>
            <person name="Tomoyasu Y."/>
            <person name="Miller S.C."/>
            <person name="Grossmann D."/>
            <person name="Bucher G."/>
        </authorList>
    </citation>
    <scope>NUCLEOTIDE SEQUENCE [LARGE SCALE GENOMIC DNA]</scope>
    <source>
        <strain evidence="10 11">Georgia GA2</strain>
    </source>
</reference>
<reference evidence="10" key="5">
    <citation type="submission" date="2014-11" db="EMBL/GenBank/DDBJ databases">
        <title>Tools and pipelines for BioNano data: molecule assembly pipeline and FASTA super scaffolding tool.</title>
        <authorList>
            <person name="Shelton J.M."/>
            <person name="Herndon N."/>
            <person name="Coleman C."/>
            <person name="Lu N."/>
            <person name="Brown S.J."/>
        </authorList>
    </citation>
    <scope>NUCLEOTIDE SEQUENCE</scope>
    <source>
        <strain evidence="10">Georgia GA2</strain>
    </source>
</reference>
<dbReference type="Gene3D" id="1.20.58.390">
    <property type="entry name" value="Neurotransmitter-gated ion-channel transmembrane domain"/>
    <property type="match status" value="1"/>
</dbReference>
<keyword evidence="11" id="KW-1185">Reference proteome</keyword>
<dbReference type="CDD" id="cd18989">
    <property type="entry name" value="LGIC_ECD_cation"/>
    <property type="match status" value="1"/>
</dbReference>
<dbReference type="HOGENOM" id="CLU_018074_0_4_1"/>
<dbReference type="eggNOG" id="KOG3645">
    <property type="taxonomic scope" value="Eukaryota"/>
</dbReference>
<feature type="transmembrane region" description="Helical" evidence="5">
    <location>
        <begin position="389"/>
        <end position="409"/>
    </location>
</feature>
<dbReference type="GO" id="GO:0034220">
    <property type="term" value="P:monoatomic ion transmembrane transport"/>
    <property type="evidence" value="ECO:0000318"/>
    <property type="project" value="GO_Central"/>
</dbReference>
<keyword evidence="6" id="KW-0732">Signal</keyword>
<feature type="domain" description="Neurotransmitter-gated ion-channel ligand-binding" evidence="7">
    <location>
        <begin position="32"/>
        <end position="236"/>
    </location>
</feature>
<dbReference type="AlphaFoldDB" id="A8DIU7"/>
<dbReference type="PANTHER" id="PTHR18945">
    <property type="entry name" value="NEUROTRANSMITTER GATED ION CHANNEL"/>
    <property type="match status" value="1"/>
</dbReference>
<evidence type="ECO:0000313" key="9">
    <source>
        <dbReference type="EMBL" id="ACP31308.1"/>
    </source>
</evidence>
<dbReference type="EMBL" id="KQ971352">
    <property type="protein sequence ID" value="EFA07464.1"/>
    <property type="molecule type" value="Genomic_DNA"/>
</dbReference>
<reference evidence="9" key="3">
    <citation type="journal article" date="2009" name="Insect Mol. Biol.">
        <title>Transcriptional diversity and allelic variation in nicotinic acetylcholine receptor subunits of the red flour beetle, Tribolium castaneum.</title>
        <authorList>
            <person name="Rinkevich F.D."/>
            <person name="Scott J.G."/>
        </authorList>
    </citation>
    <scope>NUCLEOTIDE SEQUENCE</scope>
</reference>
<comment type="subcellular location">
    <subcellularLocation>
        <location evidence="1">Membrane</location>
        <topology evidence="1">Multi-pass membrane protein</topology>
    </subcellularLocation>
</comment>